<dbReference type="Pfam" id="PF07691">
    <property type="entry name" value="PA14"/>
    <property type="match status" value="1"/>
</dbReference>
<keyword evidence="3" id="KW-0378">Hydrolase</keyword>
<keyword evidence="4" id="KW-1185">Reference proteome</keyword>
<accession>A0ABQ0K238</accession>
<evidence type="ECO:0000313" key="4">
    <source>
        <dbReference type="Proteomes" id="UP000032309"/>
    </source>
</evidence>
<sequence length="699" mass="81111">MAFYLKMWQWVKINKVEITLFFLCFFSYGYFFHGGGANQNATYDQIRSVVEYGELSINRFAYNTHDISVYKGFVFPNKAPGLTFLSVPIGFVLFQSKNFFLHFMKEDTYFLFVCYFISWLTIGLISAILCVVLYKFIYNLTQHTLAAFIGTMGYAFGTTAFAYSTILYAHQIAAACSFIAFYILFVLKNKKIHYFSSLFFSGLLAGYSVITEYPCFFIWMMLFLYVFFITSEKRKYIIYFLMGSSIPALLLLFYNYLCYGNPIHFSYFSFFIRDAEIHSGLKETVKTISFPRITTLYKISFDSYRGIFFYCPFLFLLFPGIYFFLKKEAVSKEFLISAVITLYFFVFNASYRHWDGGWSLGPRHLVAMIPFTVLLSSFFIKQYPKISICSTLASFFSMLMAVSVTPETPSGRYRNPVMEFYFKNFFDSNLSLNKMPIFTNNFLGDTFNSFNLGNVLHLPDALSLVPFYLMMVIGIMSFSRTAELKVTDVFHSSWSISKINKGAALLKRNARYFKLSLLILLVSILSTQIVIAILGREKATFNKESNYITRPGFLGWYYENKSFDGKPKLVRYDNRISFYDTSFNEIFSGKQYSIIWSGRLYAPRSGLYKFYTESDDGSFLYINDKLVVDNGGDHGIRTKEGTMYLTEGYYDIKVKYYNSMGKGHIKVFWEIPDGLRCLLGEDNVYNYIMNCAILNNTNK</sequence>
<reference evidence="4" key="1">
    <citation type="journal article" date="2015" name="Genome Announc.">
        <title>Draft Genome Sequence of an Anaerobic Ammonium-Oxidizing Bacterium, "Candidatus Brocadia sinica".</title>
        <authorList>
            <person name="Oshiki M."/>
            <person name="Shinyako-Hata K."/>
            <person name="Satoh H."/>
            <person name="Okabe S."/>
        </authorList>
    </citation>
    <scope>NUCLEOTIDE SEQUENCE [LARGE SCALE GENOMIC DNA]</scope>
    <source>
        <strain evidence="4">JPN1</strain>
    </source>
</reference>
<dbReference type="GO" id="GO:0016798">
    <property type="term" value="F:hydrolase activity, acting on glycosyl bonds"/>
    <property type="evidence" value="ECO:0007669"/>
    <property type="project" value="UniProtKB-KW"/>
</dbReference>
<keyword evidence="3" id="KW-0326">Glycosidase</keyword>
<feature type="transmembrane region" description="Helical" evidence="1">
    <location>
        <begin position="238"/>
        <end position="257"/>
    </location>
</feature>
<feature type="transmembrane region" description="Helical" evidence="1">
    <location>
        <begin position="334"/>
        <end position="351"/>
    </location>
</feature>
<dbReference type="InterPro" id="IPR011658">
    <property type="entry name" value="PA14_dom"/>
</dbReference>
<dbReference type="Proteomes" id="UP000032309">
    <property type="component" value="Unassembled WGS sequence"/>
</dbReference>
<evidence type="ECO:0000313" key="3">
    <source>
        <dbReference type="EMBL" id="GAN34978.1"/>
    </source>
</evidence>
<dbReference type="SUPFAM" id="SSF56988">
    <property type="entry name" value="Anthrax protective antigen"/>
    <property type="match status" value="1"/>
</dbReference>
<feature type="transmembrane region" description="Helical" evidence="1">
    <location>
        <begin position="169"/>
        <end position="187"/>
    </location>
</feature>
<dbReference type="SMART" id="SM00758">
    <property type="entry name" value="PA14"/>
    <property type="match status" value="1"/>
</dbReference>
<evidence type="ECO:0000259" key="2">
    <source>
        <dbReference type="PROSITE" id="PS51820"/>
    </source>
</evidence>
<protein>
    <submittedName>
        <fullName evidence="3">Beta-glucosidase-related glycosidases</fullName>
    </submittedName>
</protein>
<dbReference type="EMBL" id="BAFN01000001">
    <property type="protein sequence ID" value="GAN34978.1"/>
    <property type="molecule type" value="Genomic_DNA"/>
</dbReference>
<feature type="transmembrane region" description="Helical" evidence="1">
    <location>
        <begin position="12"/>
        <end position="31"/>
    </location>
</feature>
<keyword evidence="1" id="KW-1133">Transmembrane helix</keyword>
<evidence type="ECO:0000256" key="1">
    <source>
        <dbReference type="SAM" id="Phobius"/>
    </source>
</evidence>
<organism evidence="3 4">
    <name type="scientific">Candidatus Brocadia sinica JPN1</name>
    <dbReference type="NCBI Taxonomy" id="1197129"/>
    <lineage>
        <taxon>Bacteria</taxon>
        <taxon>Pseudomonadati</taxon>
        <taxon>Planctomycetota</taxon>
        <taxon>Candidatus Brocadiia</taxon>
        <taxon>Candidatus Brocadiales</taxon>
        <taxon>Candidatus Brocadiaceae</taxon>
        <taxon>Candidatus Brocadia</taxon>
    </lineage>
</organism>
<dbReference type="Gene3D" id="3.90.182.10">
    <property type="entry name" value="Toxin - Anthrax Protective Antigen,domain 1"/>
    <property type="match status" value="1"/>
</dbReference>
<feature type="transmembrane region" description="Helical" evidence="1">
    <location>
        <begin position="145"/>
        <end position="163"/>
    </location>
</feature>
<feature type="transmembrane region" description="Helical" evidence="1">
    <location>
        <begin position="387"/>
        <end position="405"/>
    </location>
</feature>
<comment type="caution">
    <text evidence="3">The sequence shown here is derived from an EMBL/GenBank/DDBJ whole genome shotgun (WGS) entry which is preliminary data.</text>
</comment>
<feature type="transmembrane region" description="Helical" evidence="1">
    <location>
        <begin position="109"/>
        <end position="133"/>
    </location>
</feature>
<feature type="transmembrane region" description="Helical" evidence="1">
    <location>
        <begin position="307"/>
        <end position="325"/>
    </location>
</feature>
<gene>
    <name evidence="3" type="ORF">BROSI_A3523</name>
</gene>
<dbReference type="PROSITE" id="PS51820">
    <property type="entry name" value="PA14"/>
    <property type="match status" value="1"/>
</dbReference>
<proteinExistence type="predicted"/>
<name>A0ABQ0K238_9BACT</name>
<feature type="transmembrane region" description="Helical" evidence="1">
    <location>
        <begin position="461"/>
        <end position="478"/>
    </location>
</feature>
<dbReference type="InterPro" id="IPR037524">
    <property type="entry name" value="PA14/GLEYA"/>
</dbReference>
<keyword evidence="1" id="KW-0812">Transmembrane</keyword>
<feature type="transmembrane region" description="Helical" evidence="1">
    <location>
        <begin position="216"/>
        <end position="231"/>
    </location>
</feature>
<feature type="transmembrane region" description="Helical" evidence="1">
    <location>
        <begin position="363"/>
        <end position="380"/>
    </location>
</feature>
<feature type="domain" description="PA14" evidence="2">
    <location>
        <begin position="548"/>
        <end position="683"/>
    </location>
</feature>
<feature type="transmembrane region" description="Helical" evidence="1">
    <location>
        <begin position="515"/>
        <end position="535"/>
    </location>
</feature>
<keyword evidence="1" id="KW-0472">Membrane</keyword>